<dbReference type="Pfam" id="PF01168">
    <property type="entry name" value="Ala_racemase_N"/>
    <property type="match status" value="1"/>
</dbReference>
<dbReference type="Gene3D" id="3.20.20.10">
    <property type="entry name" value="Alanine racemase"/>
    <property type="match status" value="1"/>
</dbReference>
<dbReference type="PRINTS" id="PR00992">
    <property type="entry name" value="ALARACEMASE"/>
</dbReference>
<feature type="binding site" evidence="5 7">
    <location>
        <position position="311"/>
    </location>
    <ligand>
        <name>substrate</name>
    </ligand>
</feature>
<evidence type="ECO:0000256" key="2">
    <source>
        <dbReference type="ARBA" id="ARBA00001933"/>
    </source>
</evidence>
<dbReference type="GO" id="GO:0030170">
    <property type="term" value="F:pyridoxal phosphate binding"/>
    <property type="evidence" value="ECO:0007669"/>
    <property type="project" value="UniProtKB-UniRule"/>
</dbReference>
<evidence type="ECO:0000256" key="4">
    <source>
        <dbReference type="ARBA" id="ARBA00023235"/>
    </source>
</evidence>
<dbReference type="GO" id="GO:0030632">
    <property type="term" value="P:D-alanine biosynthetic process"/>
    <property type="evidence" value="ECO:0007669"/>
    <property type="project" value="UniProtKB-UniRule"/>
</dbReference>
<dbReference type="InterPro" id="IPR011079">
    <property type="entry name" value="Ala_racemase_C"/>
</dbReference>
<dbReference type="Proteomes" id="UP000178449">
    <property type="component" value="Unassembled WGS sequence"/>
</dbReference>
<comment type="function">
    <text evidence="5">Catalyzes the interconversion of L-alanine and D-alanine. May also act on other amino acids.</text>
</comment>
<comment type="caution">
    <text evidence="9">The sequence shown here is derived from an EMBL/GenBank/DDBJ whole genome shotgun (WGS) entry which is preliminary data.</text>
</comment>
<evidence type="ECO:0000256" key="3">
    <source>
        <dbReference type="ARBA" id="ARBA00022898"/>
    </source>
</evidence>
<reference evidence="9 10" key="1">
    <citation type="journal article" date="2016" name="Nat. Commun.">
        <title>Thousands of microbial genomes shed light on interconnected biogeochemical processes in an aquifer system.</title>
        <authorList>
            <person name="Anantharaman K."/>
            <person name="Brown C.T."/>
            <person name="Hug L.A."/>
            <person name="Sharon I."/>
            <person name="Castelle C.J."/>
            <person name="Probst A.J."/>
            <person name="Thomas B.C."/>
            <person name="Singh A."/>
            <person name="Wilkins M.J."/>
            <person name="Karaoz U."/>
            <person name="Brodie E.L."/>
            <person name="Williams K.H."/>
            <person name="Hubbard S.S."/>
            <person name="Banfield J.F."/>
        </authorList>
    </citation>
    <scope>NUCLEOTIDE SEQUENCE [LARGE SCALE GENOMIC DNA]</scope>
</reference>
<dbReference type="Gene3D" id="2.40.37.10">
    <property type="entry name" value="Lyase, Ornithine Decarboxylase, Chain A, domain 1"/>
    <property type="match status" value="1"/>
</dbReference>
<dbReference type="SMART" id="SM01005">
    <property type="entry name" value="Ala_racemase_C"/>
    <property type="match status" value="1"/>
</dbReference>
<feature type="active site" description="Proton acceptor; specific for L-alanine" evidence="5">
    <location>
        <position position="263"/>
    </location>
</feature>
<evidence type="ECO:0000313" key="9">
    <source>
        <dbReference type="EMBL" id="OGG95242.1"/>
    </source>
</evidence>
<gene>
    <name evidence="9" type="ORF">A2527_08710</name>
</gene>
<dbReference type="FunFam" id="3.20.20.10:FF:000002">
    <property type="entry name" value="Alanine racemase"/>
    <property type="match status" value="1"/>
</dbReference>
<dbReference type="Pfam" id="PF00842">
    <property type="entry name" value="Ala_racemase_C"/>
    <property type="match status" value="1"/>
</dbReference>
<evidence type="ECO:0000256" key="6">
    <source>
        <dbReference type="PIRSR" id="PIRSR600821-50"/>
    </source>
</evidence>
<dbReference type="EC" id="5.1.1.1" evidence="5"/>
<protein>
    <recommendedName>
        <fullName evidence="5">Alanine racemase</fullName>
        <ecNumber evidence="5">5.1.1.1</ecNumber>
    </recommendedName>
</protein>
<feature type="domain" description="Alanine racemase C-terminal" evidence="8">
    <location>
        <begin position="242"/>
        <end position="370"/>
    </location>
</feature>
<dbReference type="SUPFAM" id="SSF51419">
    <property type="entry name" value="PLP-binding barrel"/>
    <property type="match status" value="1"/>
</dbReference>
<dbReference type="AlphaFoldDB" id="A0A1F6GAW5"/>
<evidence type="ECO:0000313" key="10">
    <source>
        <dbReference type="Proteomes" id="UP000178449"/>
    </source>
</evidence>
<dbReference type="InterPro" id="IPR001608">
    <property type="entry name" value="Ala_racemase_N"/>
</dbReference>
<dbReference type="CDD" id="cd00430">
    <property type="entry name" value="PLPDE_III_AR"/>
    <property type="match status" value="1"/>
</dbReference>
<dbReference type="InterPro" id="IPR020622">
    <property type="entry name" value="Ala_racemase_pyridoxalP-BS"/>
</dbReference>
<organism evidence="9 10">
    <name type="scientific">Candidatus Lambdaproteobacteria bacterium RIFOXYD2_FULL_50_16</name>
    <dbReference type="NCBI Taxonomy" id="1817772"/>
    <lineage>
        <taxon>Bacteria</taxon>
        <taxon>Pseudomonadati</taxon>
        <taxon>Pseudomonadota</taxon>
        <taxon>Candidatus Lambdaproteobacteria</taxon>
    </lineage>
</organism>
<feature type="modified residue" description="N6-(pyridoxal phosphate)lysine" evidence="5 6">
    <location>
        <position position="36"/>
    </location>
</feature>
<dbReference type="UniPathway" id="UPA00042">
    <property type="reaction ID" value="UER00497"/>
</dbReference>
<name>A0A1F6GAW5_9PROT</name>
<dbReference type="SUPFAM" id="SSF50621">
    <property type="entry name" value="Alanine racemase C-terminal domain-like"/>
    <property type="match status" value="1"/>
</dbReference>
<proteinExistence type="inferred from homology"/>
<comment type="cofactor">
    <cofactor evidence="2 5 6">
        <name>pyridoxal 5'-phosphate</name>
        <dbReference type="ChEBI" id="CHEBI:597326"/>
    </cofactor>
</comment>
<accession>A0A1F6GAW5</accession>
<keyword evidence="4 5" id="KW-0413">Isomerase</keyword>
<dbReference type="NCBIfam" id="TIGR00492">
    <property type="entry name" value="alr"/>
    <property type="match status" value="1"/>
</dbReference>
<dbReference type="EMBL" id="MFNE01000026">
    <property type="protein sequence ID" value="OGG95242.1"/>
    <property type="molecule type" value="Genomic_DNA"/>
</dbReference>
<dbReference type="InterPro" id="IPR029066">
    <property type="entry name" value="PLP-binding_barrel"/>
</dbReference>
<dbReference type="PROSITE" id="PS00395">
    <property type="entry name" value="ALANINE_RACEMASE"/>
    <property type="match status" value="1"/>
</dbReference>
<sequence>MLRKTYIEISRQSFCHNIAQFKKCLPPGGQLMAVVKADGYGHGAVQTALVAQAEGVAWAGVALVEEGIELRQGGVTLPILVLGAWPKEALPYFEQYQLTPTIHSPESARLLQDFAKAKGYQQPVHLKVDTGMGRIGFGPSQLFEFWEHFDSFDHLRVEGIDSHLARADEGLDEPTVTQFTRFNALIEGMDARFMPRWTHIANSSGTCDFKDFERGNLFRIGIGLYGQLPSAQLRNKPDLKQAITFKTEVVQLRDFEVNSPISYGGTWVTKRPSRIACIAVGYGDGYSRALSNRAQVLIRGQRMPVVGRVCMDLTLIDVTDFPEVCLGDQVVLIGRQGDEEILASELADIMGTINYEVCCNLSKRVPRFYLG</sequence>
<dbReference type="PANTHER" id="PTHR30511:SF0">
    <property type="entry name" value="ALANINE RACEMASE, CATABOLIC-RELATED"/>
    <property type="match status" value="1"/>
</dbReference>
<comment type="catalytic activity">
    <reaction evidence="1 5">
        <text>L-alanine = D-alanine</text>
        <dbReference type="Rhea" id="RHEA:20249"/>
        <dbReference type="ChEBI" id="CHEBI:57416"/>
        <dbReference type="ChEBI" id="CHEBI:57972"/>
        <dbReference type="EC" id="5.1.1.1"/>
    </reaction>
</comment>
<dbReference type="HAMAP" id="MF_01201">
    <property type="entry name" value="Ala_racemase"/>
    <property type="match status" value="1"/>
</dbReference>
<evidence type="ECO:0000256" key="1">
    <source>
        <dbReference type="ARBA" id="ARBA00000316"/>
    </source>
</evidence>
<evidence type="ECO:0000256" key="7">
    <source>
        <dbReference type="PIRSR" id="PIRSR600821-52"/>
    </source>
</evidence>
<dbReference type="InterPro" id="IPR000821">
    <property type="entry name" value="Ala_racemase"/>
</dbReference>
<evidence type="ECO:0000256" key="5">
    <source>
        <dbReference type="HAMAP-Rule" id="MF_01201"/>
    </source>
</evidence>
<feature type="binding site" evidence="5 7">
    <location>
        <position position="134"/>
    </location>
    <ligand>
        <name>substrate</name>
    </ligand>
</feature>
<dbReference type="GO" id="GO:0008784">
    <property type="term" value="F:alanine racemase activity"/>
    <property type="evidence" value="ECO:0007669"/>
    <property type="project" value="UniProtKB-UniRule"/>
</dbReference>
<dbReference type="PANTHER" id="PTHR30511">
    <property type="entry name" value="ALANINE RACEMASE"/>
    <property type="match status" value="1"/>
</dbReference>
<dbReference type="InterPro" id="IPR009006">
    <property type="entry name" value="Ala_racemase/Decarboxylase_C"/>
</dbReference>
<comment type="pathway">
    <text evidence="5">Amino-acid biosynthesis; D-alanine biosynthesis; D-alanine from L-alanine: step 1/1.</text>
</comment>
<comment type="similarity">
    <text evidence="5">Belongs to the alanine racemase family.</text>
</comment>
<evidence type="ECO:0000259" key="8">
    <source>
        <dbReference type="SMART" id="SM01005"/>
    </source>
</evidence>
<dbReference type="GO" id="GO:0005829">
    <property type="term" value="C:cytosol"/>
    <property type="evidence" value="ECO:0007669"/>
    <property type="project" value="TreeGrafter"/>
</dbReference>
<feature type="active site" description="Proton acceptor; specific for D-alanine" evidence="5">
    <location>
        <position position="36"/>
    </location>
</feature>
<keyword evidence="3 5" id="KW-0663">Pyridoxal phosphate</keyword>
<dbReference type="STRING" id="1817772.A2527_08710"/>